<accession>A0A0F9C3Q5</accession>
<evidence type="ECO:0000259" key="1">
    <source>
        <dbReference type="PROSITE" id="PS51186"/>
    </source>
</evidence>
<dbReference type="CDD" id="cd04301">
    <property type="entry name" value="NAT_SF"/>
    <property type="match status" value="1"/>
</dbReference>
<dbReference type="Pfam" id="PF00583">
    <property type="entry name" value="Acetyltransf_1"/>
    <property type="match status" value="1"/>
</dbReference>
<sequence>MEIEKFSIESYNQVLELWKKAGINVSSSDSKEELEKMLKRNPNLFLIGKKNQKIIAVVIGAFDGRRGYVHHLAIDPDFQKKGYGRMMMEKIHNIFLHMGVHKVHLFIEINNKEVVNFYESMGWEKRDDLIIMSFIPNKDLYKMKI</sequence>
<organism evidence="2">
    <name type="scientific">marine sediment metagenome</name>
    <dbReference type="NCBI Taxonomy" id="412755"/>
    <lineage>
        <taxon>unclassified sequences</taxon>
        <taxon>metagenomes</taxon>
        <taxon>ecological metagenomes</taxon>
    </lineage>
</organism>
<dbReference type="EMBL" id="LAZR01037937">
    <property type="protein sequence ID" value="KKL20862.1"/>
    <property type="molecule type" value="Genomic_DNA"/>
</dbReference>
<dbReference type="PANTHER" id="PTHR43617:SF34">
    <property type="entry name" value="PUTATIVE-RELATED"/>
    <property type="match status" value="1"/>
</dbReference>
<dbReference type="PROSITE" id="PS51186">
    <property type="entry name" value="GNAT"/>
    <property type="match status" value="1"/>
</dbReference>
<dbReference type="InterPro" id="IPR050276">
    <property type="entry name" value="MshD_Acetyltransferase"/>
</dbReference>
<protein>
    <recommendedName>
        <fullName evidence="1">N-acetyltransferase domain-containing protein</fullName>
    </recommendedName>
</protein>
<dbReference type="GO" id="GO:0016747">
    <property type="term" value="F:acyltransferase activity, transferring groups other than amino-acyl groups"/>
    <property type="evidence" value="ECO:0007669"/>
    <property type="project" value="InterPro"/>
</dbReference>
<dbReference type="SUPFAM" id="SSF55729">
    <property type="entry name" value="Acyl-CoA N-acyltransferases (Nat)"/>
    <property type="match status" value="1"/>
</dbReference>
<dbReference type="InterPro" id="IPR016181">
    <property type="entry name" value="Acyl_CoA_acyltransferase"/>
</dbReference>
<evidence type="ECO:0000313" key="2">
    <source>
        <dbReference type="EMBL" id="KKL20862.1"/>
    </source>
</evidence>
<gene>
    <name evidence="2" type="ORF">LCGC14_2451210</name>
</gene>
<feature type="domain" description="N-acetyltransferase" evidence="1">
    <location>
        <begin position="1"/>
        <end position="145"/>
    </location>
</feature>
<comment type="caution">
    <text evidence="2">The sequence shown here is derived from an EMBL/GenBank/DDBJ whole genome shotgun (WGS) entry which is preliminary data.</text>
</comment>
<reference evidence="2" key="1">
    <citation type="journal article" date="2015" name="Nature">
        <title>Complex archaea that bridge the gap between prokaryotes and eukaryotes.</title>
        <authorList>
            <person name="Spang A."/>
            <person name="Saw J.H."/>
            <person name="Jorgensen S.L."/>
            <person name="Zaremba-Niedzwiedzka K."/>
            <person name="Martijn J."/>
            <person name="Lind A.E."/>
            <person name="van Eijk R."/>
            <person name="Schleper C."/>
            <person name="Guy L."/>
            <person name="Ettema T.J."/>
        </authorList>
    </citation>
    <scope>NUCLEOTIDE SEQUENCE</scope>
</reference>
<proteinExistence type="predicted"/>
<dbReference type="Gene3D" id="3.40.630.30">
    <property type="match status" value="1"/>
</dbReference>
<dbReference type="AlphaFoldDB" id="A0A0F9C3Q5"/>
<dbReference type="PANTHER" id="PTHR43617">
    <property type="entry name" value="L-AMINO ACID N-ACETYLTRANSFERASE"/>
    <property type="match status" value="1"/>
</dbReference>
<name>A0A0F9C3Q5_9ZZZZ</name>
<dbReference type="InterPro" id="IPR000182">
    <property type="entry name" value="GNAT_dom"/>
</dbReference>